<dbReference type="AlphaFoldDB" id="A0A1M4XYA5"/>
<organism evidence="5 6">
    <name type="scientific">Caloramator proteoclasticus DSM 10124</name>
    <dbReference type="NCBI Taxonomy" id="1121262"/>
    <lineage>
        <taxon>Bacteria</taxon>
        <taxon>Bacillati</taxon>
        <taxon>Bacillota</taxon>
        <taxon>Clostridia</taxon>
        <taxon>Eubacteriales</taxon>
        <taxon>Clostridiaceae</taxon>
        <taxon>Caloramator</taxon>
    </lineage>
</organism>
<keyword evidence="6" id="KW-1185">Reference proteome</keyword>
<sequence length="912" mass="104093">MDKVKYWEFINENGEFELEDPQKSSYLYFPIANEAGLMSSITPTLNGDIKSGQNTFLLLPVSAEDLHNTRSSRNFWINIKGYGPWSVSGNSPMQIGYTFRENSPEKVKLEAGFLWHKITRENSDLGIKAEVLNFAPADNHKVELMKVSITNTGEDTKTIVPTAAIPIYGRSADNLRDHRHVTSLLHRIKTTDNGVVVKPTLSFDERGHKINNVIYSVLGVEENGENPIGFFPEVEEFIGEGGNLECPEAVFCNKEPYAKPGDMFEGYEAIGAIRFKEVELLAGETKTFIVMMAINEDGDETENRVLISKYGSLEKIDRALDECKKYWDNKLKRPEFETGDEKFDKWMKWINLQPILRRIYGCSFLPHHDYGRGGRGWRDLWQDCLALLMMEPDEVRKLLYNNYAGVRIDGSNATIIGSKPGEFIADRNNIARIWMDHGAWPFLTTKLYLDLSGDLNFLLEEQEYFKDRLASRCSDFDETWTIEEGNKLKTFEGKTYKGTILEHILIQHLTPFFNVGMHNNIRLEGADWNDGLDMAPERGESVAFTALYGSNLIEFAKILKELKKRYSVNEIELAEEMLLLLDSLSSPINYDSVEDKVNLLNKYFNSCKSKISGRKVNVSIDELINDLERKGNWIINHIRNNEWIKNSEGYEWFNGYYDNSGNRVEGDHPNGTRMNLTSQVFTTMGGTATDEQIEKIIKSANKYLKDDKVGGYRLNTNYHEVKKDLGRLFGFAFGHKENGAMFSHMAVMYGNALYKRGYVEAGYEVINSIYSHCMNFEKSRIYPGIPEYINEKGRGMYHYLTGSASWLLLTVLTEMFGVKGELGDLVLEPKLIDKQFDNEGKASVIALFAERSIRVQYINRIKLNYGQYKIVSVSINGNKVECSICGNKVVIERKVIESLDINKLHNIVVELA</sequence>
<dbReference type="EMBL" id="FQVG01000027">
    <property type="protein sequence ID" value="SHE98418.1"/>
    <property type="molecule type" value="Genomic_DNA"/>
</dbReference>
<dbReference type="GO" id="GO:0016757">
    <property type="term" value="F:glycosyltransferase activity"/>
    <property type="evidence" value="ECO:0007669"/>
    <property type="project" value="UniProtKB-KW"/>
</dbReference>
<evidence type="ECO:0000313" key="6">
    <source>
        <dbReference type="Proteomes" id="UP000184423"/>
    </source>
</evidence>
<dbReference type="Pfam" id="PF06165">
    <property type="entry name" value="GH94_b-supersand"/>
    <property type="match status" value="1"/>
</dbReference>
<keyword evidence="1" id="KW-0328">Glycosyltransferase</keyword>
<feature type="domain" description="Glycosyl hydrolase 94 supersandwich" evidence="3">
    <location>
        <begin position="110"/>
        <end position="310"/>
    </location>
</feature>
<dbReference type="Pfam" id="PF17167">
    <property type="entry name" value="Glyco_hydro_94"/>
    <property type="match status" value="2"/>
</dbReference>
<protein>
    <submittedName>
        <fullName evidence="5">Glycosyltransferase family 36</fullName>
    </submittedName>
</protein>
<evidence type="ECO:0000256" key="2">
    <source>
        <dbReference type="ARBA" id="ARBA00022679"/>
    </source>
</evidence>
<dbReference type="PANTHER" id="PTHR37469">
    <property type="entry name" value="CELLOBIONIC ACID PHOSPHORYLASE-RELATED"/>
    <property type="match status" value="1"/>
</dbReference>
<dbReference type="InterPro" id="IPR052047">
    <property type="entry name" value="GH94_Enzymes"/>
</dbReference>
<accession>A0A1M4XYA5</accession>
<dbReference type="InterPro" id="IPR008928">
    <property type="entry name" value="6-hairpin_glycosidase_sf"/>
</dbReference>
<dbReference type="GO" id="GO:0005975">
    <property type="term" value="P:carbohydrate metabolic process"/>
    <property type="evidence" value="ECO:0007669"/>
    <property type="project" value="InterPro"/>
</dbReference>
<evidence type="ECO:0000313" key="5">
    <source>
        <dbReference type="EMBL" id="SHE98418.1"/>
    </source>
</evidence>
<evidence type="ECO:0000256" key="1">
    <source>
        <dbReference type="ARBA" id="ARBA00022676"/>
    </source>
</evidence>
<dbReference type="SUPFAM" id="SSF48208">
    <property type="entry name" value="Six-hairpin glycosidases"/>
    <property type="match status" value="1"/>
</dbReference>
<evidence type="ECO:0000259" key="3">
    <source>
        <dbReference type="Pfam" id="PF06165"/>
    </source>
</evidence>
<feature type="domain" description="Glycosyl hydrolase 94 catalytic" evidence="4">
    <location>
        <begin position="626"/>
        <end position="815"/>
    </location>
</feature>
<gene>
    <name evidence="5" type="ORF">SAMN02746091_01528</name>
</gene>
<reference evidence="6" key="1">
    <citation type="submission" date="2016-11" db="EMBL/GenBank/DDBJ databases">
        <authorList>
            <person name="Varghese N."/>
            <person name="Submissions S."/>
        </authorList>
    </citation>
    <scope>NUCLEOTIDE SEQUENCE [LARGE SCALE GENOMIC DNA]</scope>
    <source>
        <strain evidence="6">DSM 10124</strain>
    </source>
</reference>
<dbReference type="Gene3D" id="1.50.10.10">
    <property type="match status" value="1"/>
</dbReference>
<dbReference type="InterPro" id="IPR012341">
    <property type="entry name" value="6hp_glycosidase-like_sf"/>
</dbReference>
<dbReference type="InterPro" id="IPR010383">
    <property type="entry name" value="Glyco_hydrolase_94_b-supersand"/>
</dbReference>
<evidence type="ECO:0000259" key="4">
    <source>
        <dbReference type="Pfam" id="PF17167"/>
    </source>
</evidence>
<dbReference type="Gene3D" id="2.70.98.40">
    <property type="entry name" value="Glycoside hydrolase, family 65, N-terminal domain"/>
    <property type="match status" value="1"/>
</dbReference>
<dbReference type="PANTHER" id="PTHR37469:SF2">
    <property type="entry name" value="CELLOBIONIC ACID PHOSPHORYLASE"/>
    <property type="match status" value="1"/>
</dbReference>
<feature type="domain" description="Glycosyl hydrolase 94 catalytic" evidence="4">
    <location>
        <begin position="326"/>
        <end position="572"/>
    </location>
</feature>
<dbReference type="RefSeq" id="WP_200790200.1">
    <property type="nucleotide sequence ID" value="NZ_FQVG01000027.1"/>
</dbReference>
<dbReference type="SUPFAM" id="SSF74650">
    <property type="entry name" value="Galactose mutarotase-like"/>
    <property type="match status" value="1"/>
</dbReference>
<dbReference type="Proteomes" id="UP000184423">
    <property type="component" value="Unassembled WGS sequence"/>
</dbReference>
<name>A0A1M4XYA5_9CLOT</name>
<dbReference type="GO" id="GO:0030246">
    <property type="term" value="F:carbohydrate binding"/>
    <property type="evidence" value="ECO:0007669"/>
    <property type="project" value="InterPro"/>
</dbReference>
<dbReference type="InterPro" id="IPR011013">
    <property type="entry name" value="Gal_mutarotase_sf_dom"/>
</dbReference>
<dbReference type="CDD" id="cd11749">
    <property type="entry name" value="GH94N_LBP_like"/>
    <property type="match status" value="1"/>
</dbReference>
<dbReference type="InterPro" id="IPR033432">
    <property type="entry name" value="GH94_catalytic"/>
</dbReference>
<keyword evidence="2 5" id="KW-0808">Transferase</keyword>
<proteinExistence type="predicted"/>
<dbReference type="InterPro" id="IPR037018">
    <property type="entry name" value="GH65_N"/>
</dbReference>